<dbReference type="InterPro" id="IPR000182">
    <property type="entry name" value="GNAT_dom"/>
</dbReference>
<dbReference type="GO" id="GO:0016747">
    <property type="term" value="F:acyltransferase activity, transferring groups other than amino-acyl groups"/>
    <property type="evidence" value="ECO:0007669"/>
    <property type="project" value="InterPro"/>
</dbReference>
<dbReference type="Proteomes" id="UP000198992">
    <property type="component" value="Unassembled WGS sequence"/>
</dbReference>
<organism evidence="2 3">
    <name type="scientific">Bradyrhizobium erythrophlei</name>
    <dbReference type="NCBI Taxonomy" id="1437360"/>
    <lineage>
        <taxon>Bacteria</taxon>
        <taxon>Pseudomonadati</taxon>
        <taxon>Pseudomonadota</taxon>
        <taxon>Alphaproteobacteria</taxon>
        <taxon>Hyphomicrobiales</taxon>
        <taxon>Nitrobacteraceae</taxon>
        <taxon>Bradyrhizobium</taxon>
    </lineage>
</organism>
<dbReference type="InterPro" id="IPR016181">
    <property type="entry name" value="Acyl_CoA_acyltransferase"/>
</dbReference>
<dbReference type="SUPFAM" id="SSF55729">
    <property type="entry name" value="Acyl-CoA N-acyltransferases (Nat)"/>
    <property type="match status" value="1"/>
</dbReference>
<evidence type="ECO:0000313" key="2">
    <source>
        <dbReference type="EMBL" id="SEC29951.1"/>
    </source>
</evidence>
<keyword evidence="2" id="KW-0808">Transferase</keyword>
<feature type="domain" description="N-acetyltransferase" evidence="1">
    <location>
        <begin position="6"/>
        <end position="145"/>
    </location>
</feature>
<proteinExistence type="predicted"/>
<protein>
    <submittedName>
        <fullName evidence="2">Protein N-acetyltransferase, RimJ/RimL family</fullName>
    </submittedName>
</protein>
<dbReference type="Pfam" id="PF13302">
    <property type="entry name" value="Acetyltransf_3"/>
    <property type="match status" value="1"/>
</dbReference>
<evidence type="ECO:0000259" key="1">
    <source>
        <dbReference type="Pfam" id="PF13302"/>
    </source>
</evidence>
<dbReference type="PANTHER" id="PTHR43792">
    <property type="entry name" value="GNAT FAMILY, PUTATIVE (AFU_ORTHOLOGUE AFUA_3G00765)-RELATED-RELATED"/>
    <property type="match status" value="1"/>
</dbReference>
<dbReference type="RefSeq" id="WP_171947613.1">
    <property type="nucleotide sequence ID" value="NZ_FNTH01000001.1"/>
</dbReference>
<reference evidence="2 3" key="1">
    <citation type="submission" date="2016-10" db="EMBL/GenBank/DDBJ databases">
        <authorList>
            <person name="de Groot N.N."/>
        </authorList>
    </citation>
    <scope>NUCLEOTIDE SEQUENCE [LARGE SCALE GENOMIC DNA]</scope>
    <source>
        <strain evidence="2 3">MT12</strain>
    </source>
</reference>
<dbReference type="EMBL" id="FNTH01000001">
    <property type="protein sequence ID" value="SEC29951.1"/>
    <property type="molecule type" value="Genomic_DNA"/>
</dbReference>
<dbReference type="PANTHER" id="PTHR43792:SF1">
    <property type="entry name" value="N-ACETYLTRANSFERASE DOMAIN-CONTAINING PROTEIN"/>
    <property type="match status" value="1"/>
</dbReference>
<accession>A0A1H4RE34</accession>
<sequence>MIETPRLRLHKWDDRHRDAFAAMHVDPDVMADYGGSVGRAESDRKFERYVAAQRDHGISRWAVEDVDGALLGYAGVMPRMSNDHPLGAHFEIGWRLTRKAWGHGYATKSARAAQLHAVHDVGLREIVSYTSPDNARSQAVMARLNLRRDPARDFTTLTGRGEPWRGLVWVVPSGWPRG</sequence>
<name>A0A1H4RE34_9BRAD</name>
<gene>
    <name evidence="2" type="ORF">SAMN05444164_1500</name>
</gene>
<dbReference type="AlphaFoldDB" id="A0A1H4RE34"/>
<evidence type="ECO:0000313" key="3">
    <source>
        <dbReference type="Proteomes" id="UP000198992"/>
    </source>
</evidence>
<dbReference type="Gene3D" id="3.40.630.30">
    <property type="match status" value="1"/>
</dbReference>
<dbReference type="InterPro" id="IPR051531">
    <property type="entry name" value="N-acetyltransferase"/>
</dbReference>